<dbReference type="EMBL" id="VFMO01000001">
    <property type="protein sequence ID" value="TQJ13215.1"/>
    <property type="molecule type" value="Genomic_DNA"/>
</dbReference>
<dbReference type="PROSITE" id="PS01124">
    <property type="entry name" value="HTH_ARAC_FAMILY_2"/>
    <property type="match status" value="1"/>
</dbReference>
<keyword evidence="6" id="KW-1185">Reference proteome</keyword>
<dbReference type="GO" id="GO:0003700">
    <property type="term" value="F:DNA-binding transcription factor activity"/>
    <property type="evidence" value="ECO:0007669"/>
    <property type="project" value="InterPro"/>
</dbReference>
<keyword evidence="3" id="KW-0804">Transcription</keyword>
<dbReference type="SMART" id="SM00342">
    <property type="entry name" value="HTH_ARAC"/>
    <property type="match status" value="1"/>
</dbReference>
<dbReference type="InterPro" id="IPR050204">
    <property type="entry name" value="AraC_XylS_family_regulators"/>
</dbReference>
<dbReference type="RefSeq" id="WP_129624352.1">
    <property type="nucleotide sequence ID" value="NZ_BAABCI010000015.1"/>
</dbReference>
<proteinExistence type="predicted"/>
<accession>A0A542ED25</accession>
<evidence type="ECO:0000256" key="2">
    <source>
        <dbReference type="ARBA" id="ARBA00023125"/>
    </source>
</evidence>
<dbReference type="Gene3D" id="1.10.10.60">
    <property type="entry name" value="Homeodomain-like"/>
    <property type="match status" value="1"/>
</dbReference>
<dbReference type="InterPro" id="IPR018060">
    <property type="entry name" value="HTH_AraC"/>
</dbReference>
<protein>
    <submittedName>
        <fullName evidence="5">AraC-like DNA-binding protein</fullName>
    </submittedName>
</protein>
<keyword evidence="2 5" id="KW-0238">DNA-binding</keyword>
<evidence type="ECO:0000313" key="6">
    <source>
        <dbReference type="Proteomes" id="UP000320806"/>
    </source>
</evidence>
<comment type="caution">
    <text evidence="5">The sequence shown here is derived from an EMBL/GenBank/DDBJ whole genome shotgun (WGS) entry which is preliminary data.</text>
</comment>
<name>A0A542ED25_9MICO</name>
<sequence>MPSYPWRVPPELSQFVESVEGFDYRLDRDAVHHGLPSTTLTVIIQFDEALDCGWVGDAASDRFWVLAAGLHQRPALIRTHGRQCGIQLALTPFGARALHGMPAAELAGGLVHADDDLPAFPASLHERLGPLTWPERFTVLERHLFARLAAADCEPACPEVREGWRLIIASGGRMPIERVADRVGWSRRHLLNQFRSEFGLTPKQVARLARFERAHRLAEGGTALVDAAYAAGYADQAHLNREWRRLASRTPTATLAEFPKVQSEPMRSGKESRT</sequence>
<dbReference type="AlphaFoldDB" id="A0A542ED25"/>
<feature type="domain" description="HTH araC/xylS-type" evidence="4">
    <location>
        <begin position="176"/>
        <end position="257"/>
    </location>
</feature>
<evidence type="ECO:0000256" key="1">
    <source>
        <dbReference type="ARBA" id="ARBA00023015"/>
    </source>
</evidence>
<dbReference type="Pfam" id="PF12833">
    <property type="entry name" value="HTH_18"/>
    <property type="match status" value="1"/>
</dbReference>
<dbReference type="GO" id="GO:0043565">
    <property type="term" value="F:sequence-specific DNA binding"/>
    <property type="evidence" value="ECO:0007669"/>
    <property type="project" value="InterPro"/>
</dbReference>
<keyword evidence="1" id="KW-0805">Transcription regulation</keyword>
<dbReference type="PANTHER" id="PTHR46796:SF15">
    <property type="entry name" value="BLL1074 PROTEIN"/>
    <property type="match status" value="1"/>
</dbReference>
<evidence type="ECO:0000256" key="3">
    <source>
        <dbReference type="ARBA" id="ARBA00023163"/>
    </source>
</evidence>
<gene>
    <name evidence="5" type="ORF">FB459_0616</name>
</gene>
<dbReference type="PANTHER" id="PTHR46796">
    <property type="entry name" value="HTH-TYPE TRANSCRIPTIONAL ACTIVATOR RHAS-RELATED"/>
    <property type="match status" value="1"/>
</dbReference>
<dbReference type="OrthoDB" id="2559672at2"/>
<evidence type="ECO:0000259" key="4">
    <source>
        <dbReference type="PROSITE" id="PS01124"/>
    </source>
</evidence>
<organism evidence="5 6">
    <name type="scientific">Yimella lutea</name>
    <dbReference type="NCBI Taxonomy" id="587872"/>
    <lineage>
        <taxon>Bacteria</taxon>
        <taxon>Bacillati</taxon>
        <taxon>Actinomycetota</taxon>
        <taxon>Actinomycetes</taxon>
        <taxon>Micrococcales</taxon>
        <taxon>Dermacoccaceae</taxon>
        <taxon>Yimella</taxon>
    </lineage>
</organism>
<evidence type="ECO:0000313" key="5">
    <source>
        <dbReference type="EMBL" id="TQJ13215.1"/>
    </source>
</evidence>
<dbReference type="Proteomes" id="UP000320806">
    <property type="component" value="Unassembled WGS sequence"/>
</dbReference>
<reference evidence="5 6" key="1">
    <citation type="submission" date="2019-06" db="EMBL/GenBank/DDBJ databases">
        <title>Sequencing the genomes of 1000 actinobacteria strains.</title>
        <authorList>
            <person name="Klenk H.-P."/>
        </authorList>
    </citation>
    <scope>NUCLEOTIDE SEQUENCE [LARGE SCALE GENOMIC DNA]</scope>
    <source>
        <strain evidence="5 6">DSM 19828</strain>
    </source>
</reference>